<comment type="caution">
    <text evidence="1">The sequence shown here is derived from an EMBL/GenBank/DDBJ whole genome shotgun (WGS) entry which is preliminary data.</text>
</comment>
<protein>
    <submittedName>
        <fullName evidence="1">Uncharacterized protein</fullName>
    </submittedName>
</protein>
<organism evidence="1 2">
    <name type="scientific">Botrytis deweyae</name>
    <dbReference type="NCBI Taxonomy" id="2478750"/>
    <lineage>
        <taxon>Eukaryota</taxon>
        <taxon>Fungi</taxon>
        <taxon>Dikarya</taxon>
        <taxon>Ascomycota</taxon>
        <taxon>Pezizomycotina</taxon>
        <taxon>Leotiomycetes</taxon>
        <taxon>Helotiales</taxon>
        <taxon>Sclerotiniaceae</taxon>
        <taxon>Botrytis</taxon>
    </lineage>
</organism>
<name>A0ABQ7I7K5_9HELO</name>
<evidence type="ECO:0000313" key="2">
    <source>
        <dbReference type="Proteomes" id="UP000783213"/>
    </source>
</evidence>
<reference evidence="1 2" key="1">
    <citation type="journal article" date="2020" name="Genome Biol. Evol.">
        <title>Comparative genomics of Sclerotiniaceae.</title>
        <authorList>
            <person name="Valero Jimenez C.A."/>
            <person name="Steentjes M."/>
            <person name="Scholten O.E."/>
            <person name="Van Kan J.A.L."/>
        </authorList>
    </citation>
    <scope>NUCLEOTIDE SEQUENCE [LARGE SCALE GENOMIC DNA]</scope>
    <source>
        <strain evidence="1 2">B1</strain>
    </source>
</reference>
<dbReference type="EMBL" id="RCSX01000040">
    <property type="protein sequence ID" value="KAF7916168.1"/>
    <property type="molecule type" value="Genomic_DNA"/>
</dbReference>
<sequence length="114" mass="12615">MVWSWGNKVLDFDSSSNAGKNEASYIIASGALDGTGRPITFEGSAIDISITSIVSKLFLFSLWGSQPPNVEIWGLEGRHFLSEHYGNGWNKMISFTLVNKTFLPFLVNQTLSRV</sequence>
<dbReference type="RefSeq" id="XP_038805200.1">
    <property type="nucleotide sequence ID" value="XM_038958375.1"/>
</dbReference>
<evidence type="ECO:0000313" key="1">
    <source>
        <dbReference type="EMBL" id="KAF7916168.1"/>
    </source>
</evidence>
<keyword evidence="2" id="KW-1185">Reference proteome</keyword>
<proteinExistence type="predicted"/>
<gene>
    <name evidence="1" type="ORF">EAE98_010753</name>
</gene>
<dbReference type="Proteomes" id="UP000783213">
    <property type="component" value="Unassembled WGS sequence"/>
</dbReference>
<accession>A0ABQ7I7K5</accession>
<dbReference type="GeneID" id="62237524"/>